<dbReference type="InterPro" id="IPR008256">
    <property type="entry name" value="Peptidase_S1B"/>
</dbReference>
<evidence type="ECO:0000256" key="6">
    <source>
        <dbReference type="RuleBase" id="RU004296"/>
    </source>
</evidence>
<evidence type="ECO:0000256" key="3">
    <source>
        <dbReference type="ARBA" id="ARBA00022729"/>
    </source>
</evidence>
<dbReference type="PANTHER" id="PTHR15462:SF8">
    <property type="entry name" value="SERINE PROTEASE"/>
    <property type="match status" value="1"/>
</dbReference>
<evidence type="ECO:0000256" key="1">
    <source>
        <dbReference type="ARBA" id="ARBA00008764"/>
    </source>
</evidence>
<name>A0A1H8ERX4_9BACL</name>
<evidence type="ECO:0000313" key="8">
    <source>
        <dbReference type="EMBL" id="SEN21884.1"/>
    </source>
</evidence>
<dbReference type="InterPro" id="IPR050966">
    <property type="entry name" value="Glutamyl_endopeptidase"/>
</dbReference>
<keyword evidence="9" id="KW-1185">Reference proteome</keyword>
<comment type="similarity">
    <text evidence="1 6">Belongs to the peptidase S1B family.</text>
</comment>
<organism evidence="8 9">
    <name type="scientific">Lihuaxuella thermophila</name>
    <dbReference type="NCBI Taxonomy" id="1173111"/>
    <lineage>
        <taxon>Bacteria</taxon>
        <taxon>Bacillati</taxon>
        <taxon>Bacillota</taxon>
        <taxon>Bacilli</taxon>
        <taxon>Bacillales</taxon>
        <taxon>Thermoactinomycetaceae</taxon>
        <taxon>Lihuaxuella</taxon>
    </lineage>
</organism>
<proteinExistence type="inferred from homology"/>
<feature type="signal peptide" evidence="6">
    <location>
        <begin position="1"/>
        <end position="24"/>
    </location>
</feature>
<evidence type="ECO:0000313" key="9">
    <source>
        <dbReference type="Proteomes" id="UP000199695"/>
    </source>
</evidence>
<dbReference type="PRINTS" id="PR00839">
    <property type="entry name" value="V8PROTEASE"/>
</dbReference>
<dbReference type="EMBL" id="FOCQ01000007">
    <property type="protein sequence ID" value="SEN21884.1"/>
    <property type="molecule type" value="Genomic_DNA"/>
</dbReference>
<feature type="domain" description="Peptidase S1" evidence="7">
    <location>
        <begin position="118"/>
        <end position="348"/>
    </location>
</feature>
<evidence type="ECO:0000259" key="7">
    <source>
        <dbReference type="PROSITE" id="PS50240"/>
    </source>
</evidence>
<dbReference type="PROSITE" id="PS50240">
    <property type="entry name" value="TRYPSIN_DOM"/>
    <property type="match status" value="1"/>
</dbReference>
<dbReference type="Proteomes" id="UP000199695">
    <property type="component" value="Unassembled WGS sequence"/>
</dbReference>
<dbReference type="Gene3D" id="2.40.10.10">
    <property type="entry name" value="Trypsin-like serine proteases"/>
    <property type="match status" value="2"/>
</dbReference>
<dbReference type="PROSITE" id="PS00134">
    <property type="entry name" value="TRYPSIN_HIS"/>
    <property type="match status" value="1"/>
</dbReference>
<dbReference type="GO" id="GO:0004252">
    <property type="term" value="F:serine-type endopeptidase activity"/>
    <property type="evidence" value="ECO:0007669"/>
    <property type="project" value="InterPro"/>
</dbReference>
<dbReference type="EC" id="3.4.21.-" evidence="6"/>
<gene>
    <name evidence="8" type="ORF">SAMN05444955_107124</name>
</gene>
<keyword evidence="2 6" id="KW-0645">Protease</keyword>
<reference evidence="8 9" key="1">
    <citation type="submission" date="2016-10" db="EMBL/GenBank/DDBJ databases">
        <authorList>
            <person name="de Groot N.N."/>
        </authorList>
    </citation>
    <scope>NUCLEOTIDE SEQUENCE [LARGE SCALE GENOMIC DNA]</scope>
    <source>
        <strain evidence="8 9">DSM 46701</strain>
    </source>
</reference>
<evidence type="ECO:0000256" key="2">
    <source>
        <dbReference type="ARBA" id="ARBA00022670"/>
    </source>
</evidence>
<evidence type="ECO:0000256" key="5">
    <source>
        <dbReference type="ARBA" id="ARBA00022825"/>
    </source>
</evidence>
<dbReference type="PANTHER" id="PTHR15462">
    <property type="entry name" value="SERINE PROTEASE"/>
    <property type="match status" value="1"/>
</dbReference>
<dbReference type="STRING" id="1173111.SAMN05444955_107124"/>
<dbReference type="SUPFAM" id="SSF50494">
    <property type="entry name" value="Trypsin-like serine proteases"/>
    <property type="match status" value="1"/>
</dbReference>
<feature type="chain" id="PRO_5011330807" description="Serine protease" evidence="6">
    <location>
        <begin position="25"/>
        <end position="348"/>
    </location>
</feature>
<dbReference type="GO" id="GO:0006508">
    <property type="term" value="P:proteolysis"/>
    <property type="evidence" value="ECO:0007669"/>
    <property type="project" value="UniProtKB-KW"/>
</dbReference>
<protein>
    <recommendedName>
        <fullName evidence="6">Serine protease</fullName>
        <ecNumber evidence="6">3.4.21.-</ecNumber>
    </recommendedName>
</protein>
<accession>A0A1H8ERX4</accession>
<keyword evidence="3 6" id="KW-0732">Signal</keyword>
<keyword evidence="4 6" id="KW-0378">Hydrolase</keyword>
<evidence type="ECO:0000256" key="4">
    <source>
        <dbReference type="ARBA" id="ARBA00022801"/>
    </source>
</evidence>
<sequence length="348" mass="38313">MKRSIVLLLSLFLALPLFVSPAQAKTKQADEVELPRFTVKRLSNEEVAEILQERPKEIGTMESRTHDAAEMKIIKDNPEGFSTATGEIYTDAEARKLKQQVRAYAEESSTDGVQANTIIGGTDDRTQITNTEVFPYRSVTYIYFRNPNDGGWYACTGAIIDDNTVLTAAHCLYDTYYNNYMTHLAVVPGKNGGYNPYGVASDPTNLIVTNAWASKVAPDPEHVTGDMIAVDYGVVKFPSGMFTALGSFKLKASPTQNTQINVTGYPYDKPDGTMWRALGNIQSIWTYGNDAMYSHNADAMQGQSGGPNFNSPDGRNFYIVGVSSAETSSWNYSCEMTPTSVTNLNAWK</sequence>
<dbReference type="InterPro" id="IPR001254">
    <property type="entry name" value="Trypsin_dom"/>
</dbReference>
<dbReference type="InterPro" id="IPR043504">
    <property type="entry name" value="Peptidase_S1_PA_chymotrypsin"/>
</dbReference>
<keyword evidence="5 6" id="KW-0720">Serine protease</keyword>
<dbReference type="Pfam" id="PF00089">
    <property type="entry name" value="Trypsin"/>
    <property type="match status" value="1"/>
</dbReference>
<dbReference type="InterPro" id="IPR018114">
    <property type="entry name" value="TRYPSIN_HIS"/>
</dbReference>
<dbReference type="InterPro" id="IPR009003">
    <property type="entry name" value="Peptidase_S1_PA"/>
</dbReference>
<dbReference type="AlphaFoldDB" id="A0A1H8ERX4"/>